<keyword evidence="1" id="KW-0472">Membrane</keyword>
<evidence type="ECO:0000313" key="2">
    <source>
        <dbReference type="EMBL" id="ADU30662.1"/>
    </source>
</evidence>
<feature type="transmembrane region" description="Helical" evidence="1">
    <location>
        <begin position="12"/>
        <end position="33"/>
    </location>
</feature>
<keyword evidence="3" id="KW-1185">Reference proteome</keyword>
<protein>
    <submittedName>
        <fullName evidence="2">Uncharacterized protein</fullName>
    </submittedName>
</protein>
<name>E6TS08_EVAC2</name>
<dbReference type="Proteomes" id="UP000001401">
    <property type="component" value="Chromosome"/>
</dbReference>
<dbReference type="HOGENOM" id="CLU_2258047_0_0_9"/>
<reference evidence="2" key="1">
    <citation type="submission" date="2010-12" db="EMBL/GenBank/DDBJ databases">
        <title>Complete sequence of Bacillus cellulosilyticus DSM 2522.</title>
        <authorList>
            <consortium name="US DOE Joint Genome Institute"/>
            <person name="Lucas S."/>
            <person name="Copeland A."/>
            <person name="Lapidus A."/>
            <person name="Cheng J.-F."/>
            <person name="Bruce D."/>
            <person name="Goodwin L."/>
            <person name="Pitluck S."/>
            <person name="Chertkov O."/>
            <person name="Detter J.C."/>
            <person name="Han C."/>
            <person name="Tapia R."/>
            <person name="Land M."/>
            <person name="Hauser L."/>
            <person name="Jeffries C."/>
            <person name="Kyrpides N."/>
            <person name="Ivanova N."/>
            <person name="Mikhailova N."/>
            <person name="Brumm P."/>
            <person name="Mead D."/>
            <person name="Woyke T."/>
        </authorList>
    </citation>
    <scope>NUCLEOTIDE SEQUENCE [LARGE SCALE GENOMIC DNA]</scope>
    <source>
        <strain evidence="2">DSM 2522</strain>
    </source>
</reference>
<proteinExistence type="predicted"/>
<dbReference type="STRING" id="649639.Bcell_2404"/>
<dbReference type="KEGG" id="bco:Bcell_2404"/>
<feature type="transmembrane region" description="Helical" evidence="1">
    <location>
        <begin position="45"/>
        <end position="71"/>
    </location>
</feature>
<evidence type="ECO:0000256" key="1">
    <source>
        <dbReference type="SAM" id="Phobius"/>
    </source>
</evidence>
<sequence length="103" mass="12034">MDTFIVDFLHVIGPYFIPISFLVYILLRPIFYLRGEIGSKSVKAIWYIIAAYSAFEGFVELRIIVGSIALVEAWDLVFQHLENKREMKRAKSLENLNRLIRKV</sequence>
<gene>
    <name evidence="2" type="ordered locus">Bcell_2404</name>
</gene>
<keyword evidence="1" id="KW-0812">Transmembrane</keyword>
<accession>E6TS08</accession>
<dbReference type="RefSeq" id="WP_013488996.1">
    <property type="nucleotide sequence ID" value="NC_014829.1"/>
</dbReference>
<dbReference type="EMBL" id="CP002394">
    <property type="protein sequence ID" value="ADU30662.1"/>
    <property type="molecule type" value="Genomic_DNA"/>
</dbReference>
<keyword evidence="1" id="KW-1133">Transmembrane helix</keyword>
<organism evidence="2 3">
    <name type="scientific">Evansella cellulosilytica (strain ATCC 21833 / DSM 2522 / FERM P-1141 / JCM 9156 / N-4)</name>
    <name type="common">Bacillus cellulosilyticus</name>
    <dbReference type="NCBI Taxonomy" id="649639"/>
    <lineage>
        <taxon>Bacteria</taxon>
        <taxon>Bacillati</taxon>
        <taxon>Bacillota</taxon>
        <taxon>Bacilli</taxon>
        <taxon>Bacillales</taxon>
        <taxon>Bacillaceae</taxon>
        <taxon>Evansella</taxon>
    </lineage>
</organism>
<dbReference type="AlphaFoldDB" id="E6TS08"/>
<evidence type="ECO:0000313" key="3">
    <source>
        <dbReference type="Proteomes" id="UP000001401"/>
    </source>
</evidence>